<protein>
    <submittedName>
        <fullName evidence="2">Uncharacterized protein</fullName>
    </submittedName>
</protein>
<organism evidence="2 3">
    <name type="scientific">Caerostris extrusa</name>
    <name type="common">Bark spider</name>
    <name type="synonym">Caerostris bankana</name>
    <dbReference type="NCBI Taxonomy" id="172846"/>
    <lineage>
        <taxon>Eukaryota</taxon>
        <taxon>Metazoa</taxon>
        <taxon>Ecdysozoa</taxon>
        <taxon>Arthropoda</taxon>
        <taxon>Chelicerata</taxon>
        <taxon>Arachnida</taxon>
        <taxon>Araneae</taxon>
        <taxon>Araneomorphae</taxon>
        <taxon>Entelegynae</taxon>
        <taxon>Araneoidea</taxon>
        <taxon>Araneidae</taxon>
        <taxon>Caerostris</taxon>
    </lineage>
</organism>
<gene>
    <name evidence="2" type="ORF">CEXT_691421</name>
</gene>
<keyword evidence="1" id="KW-0472">Membrane</keyword>
<accession>A0AAV4ULF2</accession>
<comment type="caution">
    <text evidence="2">The sequence shown here is derived from an EMBL/GenBank/DDBJ whole genome shotgun (WGS) entry which is preliminary data.</text>
</comment>
<dbReference type="AlphaFoldDB" id="A0AAV4ULF2"/>
<feature type="transmembrane region" description="Helical" evidence="1">
    <location>
        <begin position="6"/>
        <end position="22"/>
    </location>
</feature>
<proteinExistence type="predicted"/>
<reference evidence="2 3" key="1">
    <citation type="submission" date="2021-06" db="EMBL/GenBank/DDBJ databases">
        <title>Caerostris extrusa draft genome.</title>
        <authorList>
            <person name="Kono N."/>
            <person name="Arakawa K."/>
        </authorList>
    </citation>
    <scope>NUCLEOTIDE SEQUENCE [LARGE SCALE GENOMIC DNA]</scope>
</reference>
<keyword evidence="3" id="KW-1185">Reference proteome</keyword>
<evidence type="ECO:0000313" key="3">
    <source>
        <dbReference type="Proteomes" id="UP001054945"/>
    </source>
</evidence>
<name>A0AAV4ULF2_CAEEX</name>
<evidence type="ECO:0000313" key="2">
    <source>
        <dbReference type="EMBL" id="GIY58335.1"/>
    </source>
</evidence>
<keyword evidence="1" id="KW-0812">Transmembrane</keyword>
<evidence type="ECO:0000256" key="1">
    <source>
        <dbReference type="SAM" id="Phobius"/>
    </source>
</evidence>
<dbReference type="EMBL" id="BPLR01013047">
    <property type="protein sequence ID" value="GIY58335.1"/>
    <property type="molecule type" value="Genomic_DNA"/>
</dbReference>
<sequence>MDSPWISHLLISACSFIFIPVSKHQITNDKRIYFNFPEGSPSDLTWFPQIPQFPKVLQCIDSTKDICYRALVMNTYVTRILQNGVILYDV</sequence>
<keyword evidence="1" id="KW-1133">Transmembrane helix</keyword>
<dbReference type="Proteomes" id="UP001054945">
    <property type="component" value="Unassembled WGS sequence"/>
</dbReference>